<dbReference type="EMBL" id="SDMP01000006">
    <property type="protein sequence ID" value="RYR55107.1"/>
    <property type="molecule type" value="Genomic_DNA"/>
</dbReference>
<dbReference type="InterPro" id="IPR040256">
    <property type="entry name" value="At4g02000-like"/>
</dbReference>
<dbReference type="Proteomes" id="UP000289738">
    <property type="component" value="Chromosome A06"/>
</dbReference>
<dbReference type="PANTHER" id="PTHR31286">
    <property type="entry name" value="GLYCINE-RICH CELL WALL STRUCTURAL PROTEIN 1.8-LIKE"/>
    <property type="match status" value="1"/>
</dbReference>
<evidence type="ECO:0000259" key="2">
    <source>
        <dbReference type="Pfam" id="PF14111"/>
    </source>
</evidence>
<dbReference type="InterPro" id="IPR025558">
    <property type="entry name" value="DUF4283"/>
</dbReference>
<protein>
    <recommendedName>
        <fullName evidence="2">DUF4283 domain-containing protein</fullName>
    </recommendedName>
</protein>
<accession>A0A445CW02</accession>
<comment type="caution">
    <text evidence="3">The sequence shown here is derived from an EMBL/GenBank/DDBJ whole genome shotgun (WGS) entry which is preliminary data.</text>
</comment>
<gene>
    <name evidence="3" type="ORF">Ahy_A06g030352</name>
</gene>
<feature type="compositionally biased region" description="Basic and acidic residues" evidence="1">
    <location>
        <begin position="139"/>
        <end position="150"/>
    </location>
</feature>
<dbReference type="STRING" id="3818.A0A445CW02"/>
<name>A0A445CW02_ARAHY</name>
<feature type="region of interest" description="Disordered" evidence="1">
    <location>
        <begin position="139"/>
        <end position="172"/>
    </location>
</feature>
<dbReference type="Pfam" id="PF14111">
    <property type="entry name" value="DUF4283"/>
    <property type="match status" value="1"/>
</dbReference>
<organism evidence="3 4">
    <name type="scientific">Arachis hypogaea</name>
    <name type="common">Peanut</name>
    <dbReference type="NCBI Taxonomy" id="3818"/>
    <lineage>
        <taxon>Eukaryota</taxon>
        <taxon>Viridiplantae</taxon>
        <taxon>Streptophyta</taxon>
        <taxon>Embryophyta</taxon>
        <taxon>Tracheophyta</taxon>
        <taxon>Spermatophyta</taxon>
        <taxon>Magnoliopsida</taxon>
        <taxon>eudicotyledons</taxon>
        <taxon>Gunneridae</taxon>
        <taxon>Pentapetalae</taxon>
        <taxon>rosids</taxon>
        <taxon>fabids</taxon>
        <taxon>Fabales</taxon>
        <taxon>Fabaceae</taxon>
        <taxon>Papilionoideae</taxon>
        <taxon>50 kb inversion clade</taxon>
        <taxon>dalbergioids sensu lato</taxon>
        <taxon>Dalbergieae</taxon>
        <taxon>Pterocarpus clade</taxon>
        <taxon>Arachis</taxon>
    </lineage>
</organism>
<dbReference type="PANTHER" id="PTHR31286:SF99">
    <property type="entry name" value="DUF4283 DOMAIN-CONTAINING PROTEIN"/>
    <property type="match status" value="1"/>
</dbReference>
<keyword evidence="4" id="KW-1185">Reference proteome</keyword>
<feature type="domain" description="DUF4283" evidence="2">
    <location>
        <begin position="1"/>
        <end position="55"/>
    </location>
</feature>
<proteinExistence type="predicted"/>
<reference evidence="3 4" key="1">
    <citation type="submission" date="2019-01" db="EMBL/GenBank/DDBJ databases">
        <title>Sequencing of cultivated peanut Arachis hypogaea provides insights into genome evolution and oil improvement.</title>
        <authorList>
            <person name="Chen X."/>
        </authorList>
    </citation>
    <scope>NUCLEOTIDE SEQUENCE [LARGE SCALE GENOMIC DNA]</scope>
    <source>
        <strain evidence="4">cv. Fuhuasheng</strain>
        <tissue evidence="3">Leaves</tissue>
    </source>
</reference>
<evidence type="ECO:0000256" key="1">
    <source>
        <dbReference type="SAM" id="MobiDB-lite"/>
    </source>
</evidence>
<evidence type="ECO:0000313" key="4">
    <source>
        <dbReference type="Proteomes" id="UP000289738"/>
    </source>
</evidence>
<evidence type="ECO:0000313" key="3">
    <source>
        <dbReference type="EMBL" id="RYR55107.1"/>
    </source>
</evidence>
<sequence length="172" mass="20065">MWAKTSCMDLIDVGNDYFVVKLYNAEDYSHIMEGGSWLLLDHYLMTRYRTPDFNPFGTDINKIVALIRLPDIPIKYYDKKFLGLDKFARLCVELDLNKSLNAIYLVNECSYYIEYEGLHMISFACERFGHVNESWTKKRQEVHQKEDGTAHRNHPPSTGASGEGCKHRRNVF</sequence>
<dbReference type="AlphaFoldDB" id="A0A445CW02"/>